<evidence type="ECO:0000256" key="8">
    <source>
        <dbReference type="ARBA" id="ARBA00023136"/>
    </source>
</evidence>
<comment type="function">
    <text evidence="9">Essential subunit of the Sec protein translocation channel SecYEG. Clamps together the 2 halves of SecY. May contact the channel plug during translocation.</text>
</comment>
<dbReference type="GO" id="GO:0005886">
    <property type="term" value="C:plasma membrane"/>
    <property type="evidence" value="ECO:0007669"/>
    <property type="project" value="UniProtKB-SubCell"/>
</dbReference>
<evidence type="ECO:0000313" key="15">
    <source>
        <dbReference type="Proteomes" id="UP000591948"/>
    </source>
</evidence>
<keyword evidence="3 9" id="KW-1003">Cell membrane</keyword>
<dbReference type="InterPro" id="IPR038379">
    <property type="entry name" value="SecE_sf"/>
</dbReference>
<sequence length="87" mass="9723">MAKTLRKASKKVPSRALSRTFPQFFSKTGIFLREVSAELKKVSWPDRETLISYTIVVLIAVLIIGAYIGLVDLIFLKLVDLLTGLRG</sequence>
<keyword evidence="4 9" id="KW-0812">Transmembrane</keyword>
<evidence type="ECO:0000256" key="9">
    <source>
        <dbReference type="HAMAP-Rule" id="MF_00422"/>
    </source>
</evidence>
<dbReference type="InterPro" id="IPR001901">
    <property type="entry name" value="Translocase_SecE/Sec61-g"/>
</dbReference>
<dbReference type="GO" id="GO:0008320">
    <property type="term" value="F:protein transmembrane transporter activity"/>
    <property type="evidence" value="ECO:0007669"/>
    <property type="project" value="UniProtKB-UniRule"/>
</dbReference>
<evidence type="ECO:0000313" key="10">
    <source>
        <dbReference type="EMBL" id="GFP25448.1"/>
    </source>
</evidence>
<evidence type="ECO:0000256" key="2">
    <source>
        <dbReference type="ARBA" id="ARBA00022448"/>
    </source>
</evidence>
<dbReference type="GO" id="GO:0009306">
    <property type="term" value="P:protein secretion"/>
    <property type="evidence" value="ECO:0007669"/>
    <property type="project" value="UniProtKB-UniRule"/>
</dbReference>
<keyword evidence="6 9" id="KW-1133">Transmembrane helix</keyword>
<name>A0A6V8PAJ9_9ACTN</name>
<dbReference type="Pfam" id="PF00584">
    <property type="entry name" value="SecE"/>
    <property type="match status" value="1"/>
</dbReference>
<keyword evidence="2 9" id="KW-0813">Transport</keyword>
<proteinExistence type="inferred from homology"/>
<organism evidence="11 15">
    <name type="scientific">Candidatus Hakubella thermalkaliphila</name>
    <dbReference type="NCBI Taxonomy" id="2754717"/>
    <lineage>
        <taxon>Bacteria</taxon>
        <taxon>Bacillati</taxon>
        <taxon>Actinomycetota</taxon>
        <taxon>Actinomycetota incertae sedis</taxon>
        <taxon>Candidatus Hakubellales</taxon>
        <taxon>Candidatus Hakubellaceae</taxon>
        <taxon>Candidatus Hakubella</taxon>
    </lineage>
</organism>
<evidence type="ECO:0000256" key="7">
    <source>
        <dbReference type="ARBA" id="ARBA00023010"/>
    </source>
</evidence>
<keyword evidence="5 9" id="KW-0653">Protein transport</keyword>
<keyword evidence="15" id="KW-1185">Reference proteome</keyword>
<evidence type="ECO:0000313" key="12">
    <source>
        <dbReference type="EMBL" id="GFP36750.1"/>
    </source>
</evidence>
<keyword evidence="7 9" id="KW-0811">Translocation</keyword>
<dbReference type="NCBIfam" id="TIGR00964">
    <property type="entry name" value="secE_bact"/>
    <property type="match status" value="1"/>
</dbReference>
<comment type="caution">
    <text evidence="11">The sequence shown here is derived from an EMBL/GenBank/DDBJ whole genome shotgun (WGS) entry which is preliminary data.</text>
</comment>
<evidence type="ECO:0000313" key="13">
    <source>
        <dbReference type="Proteomes" id="UP000543224"/>
    </source>
</evidence>
<evidence type="ECO:0000313" key="14">
    <source>
        <dbReference type="Proteomes" id="UP000561271"/>
    </source>
</evidence>
<comment type="subunit">
    <text evidence="9">Component of the Sec protein translocase complex. Heterotrimer consisting of SecY, SecE and SecG subunits. The heterotrimers can form oligomers, although 1 heterotrimer is thought to be able to translocate proteins. Interacts with the ribosome. Interacts with SecDF, and other proteins may be involved. Interacts with SecA.</text>
</comment>
<evidence type="ECO:0000256" key="1">
    <source>
        <dbReference type="ARBA" id="ARBA00004370"/>
    </source>
</evidence>
<protein>
    <recommendedName>
        <fullName evidence="9">Protein translocase subunit SecE</fullName>
    </recommendedName>
</protein>
<feature type="transmembrane region" description="Helical" evidence="9">
    <location>
        <begin position="50"/>
        <end position="76"/>
    </location>
</feature>
<dbReference type="InterPro" id="IPR005807">
    <property type="entry name" value="SecE_bac"/>
</dbReference>
<evidence type="ECO:0000313" key="11">
    <source>
        <dbReference type="EMBL" id="GFP27846.1"/>
    </source>
</evidence>
<dbReference type="PANTHER" id="PTHR33910">
    <property type="entry name" value="PROTEIN TRANSLOCASE SUBUNIT SECE"/>
    <property type="match status" value="1"/>
</dbReference>
<dbReference type="AlphaFoldDB" id="A0A6V8PAJ9"/>
<dbReference type="GO" id="GO:0065002">
    <property type="term" value="P:intracellular protein transmembrane transport"/>
    <property type="evidence" value="ECO:0007669"/>
    <property type="project" value="UniProtKB-UniRule"/>
</dbReference>
<dbReference type="Proteomes" id="UP000543224">
    <property type="component" value="Unassembled WGS sequence"/>
</dbReference>
<evidence type="ECO:0000256" key="5">
    <source>
        <dbReference type="ARBA" id="ARBA00022927"/>
    </source>
</evidence>
<dbReference type="GO" id="GO:0043952">
    <property type="term" value="P:protein transport by the Sec complex"/>
    <property type="evidence" value="ECO:0007669"/>
    <property type="project" value="UniProtKB-UniRule"/>
</dbReference>
<dbReference type="RefSeq" id="WP_176231057.1">
    <property type="nucleotide sequence ID" value="NZ_BLRY01000074.1"/>
</dbReference>
<dbReference type="EMBL" id="BLRY01000074">
    <property type="protein sequence ID" value="GFP27846.1"/>
    <property type="molecule type" value="Genomic_DNA"/>
</dbReference>
<dbReference type="GO" id="GO:0006605">
    <property type="term" value="P:protein targeting"/>
    <property type="evidence" value="ECO:0007669"/>
    <property type="project" value="UniProtKB-UniRule"/>
</dbReference>
<evidence type="ECO:0000256" key="4">
    <source>
        <dbReference type="ARBA" id="ARBA00022692"/>
    </source>
</evidence>
<dbReference type="EMBL" id="BLSC01000019">
    <property type="protein sequence ID" value="GFP36750.1"/>
    <property type="molecule type" value="Genomic_DNA"/>
</dbReference>
<dbReference type="EMBL" id="BLRX01000092">
    <property type="protein sequence ID" value="GFP25448.1"/>
    <property type="molecule type" value="Genomic_DNA"/>
</dbReference>
<dbReference type="PANTHER" id="PTHR33910:SF1">
    <property type="entry name" value="PROTEIN TRANSLOCASE SUBUNIT SECE"/>
    <property type="match status" value="1"/>
</dbReference>
<dbReference type="Proteomes" id="UP000591948">
    <property type="component" value="Unassembled WGS sequence"/>
</dbReference>
<evidence type="ECO:0000256" key="6">
    <source>
        <dbReference type="ARBA" id="ARBA00022989"/>
    </source>
</evidence>
<accession>A0A6V8PAJ9</accession>
<gene>
    <name evidence="9" type="primary">secE</name>
    <name evidence="10" type="ORF">HKBW3S25_00920</name>
    <name evidence="11" type="ORF">HKBW3S33_01256</name>
    <name evidence="12" type="ORF">HKBW3S44_00431</name>
</gene>
<keyword evidence="8 9" id="KW-0472">Membrane</keyword>
<evidence type="ECO:0000256" key="3">
    <source>
        <dbReference type="ARBA" id="ARBA00022475"/>
    </source>
</evidence>
<comment type="similarity">
    <text evidence="9">Belongs to the SecE/SEC61-gamma family.</text>
</comment>
<dbReference type="Gene3D" id="1.20.5.1030">
    <property type="entry name" value="Preprotein translocase secy subunit"/>
    <property type="match status" value="1"/>
</dbReference>
<dbReference type="HAMAP" id="MF_00422">
    <property type="entry name" value="SecE"/>
    <property type="match status" value="1"/>
</dbReference>
<reference evidence="13 14" key="1">
    <citation type="journal article" date="2020" name="Front. Microbiol.">
        <title>Single-cell genomics of novel Actinobacteria with the Wood-Ljungdahl pathway discovered in a serpentinizing system.</title>
        <authorList>
            <person name="Merino N."/>
            <person name="Kawai M."/>
            <person name="Boyd E.S."/>
            <person name="Colman D.R."/>
            <person name="McGlynn S.E."/>
            <person name="Nealson K.H."/>
            <person name="Kurokawa K."/>
            <person name="Hongoh Y."/>
        </authorList>
    </citation>
    <scope>NUCLEOTIDE SEQUENCE [LARGE SCALE GENOMIC DNA]</scope>
    <source>
        <strain evidence="10 13">S25</strain>
        <strain evidence="11 15">S33</strain>
        <strain evidence="12 14">S44</strain>
    </source>
</reference>
<comment type="subcellular location">
    <subcellularLocation>
        <location evidence="9">Cell membrane</location>
        <topology evidence="9">Single-pass membrane protein</topology>
    </subcellularLocation>
    <subcellularLocation>
        <location evidence="1">Membrane</location>
    </subcellularLocation>
</comment>
<dbReference type="Proteomes" id="UP000561271">
    <property type="component" value="Unassembled WGS sequence"/>
</dbReference>